<keyword evidence="1" id="KW-0472">Membrane</keyword>
<evidence type="ECO:0000259" key="2">
    <source>
        <dbReference type="Pfam" id="PF00535"/>
    </source>
</evidence>
<sequence>MSIDRSLSILVVIPTLNERAHIDSVVDTLALDWPQQHRVRIVVADGGSTDGTVERVHELAQSRPWLSLLPNPQRVQSAAVNLAARVEGKAADVLVRCDAHAEYPAGFVRRLVDTLERTDADAVVVPMDSGGSNCLQRAVAWVSDTPLGSGGSAHRGGRRSGFIDHGHHAAFRMESFRRAGGYDESFTHNEDAELDCRQRALGSRIYLDADIRIGYSPRDTLRGLWRQYFNYGRGRSRTVRRHPSSLRLRQLAVPGYVGSCIVAVLLSLWWPLLLLWPGIYLASLVGVSLQLVLRRRSVCALLAGPAAAAMHWSWALGFFSGWVTVRERRWTPAMAPSMEPTLAEGRKG</sequence>
<dbReference type="InterPro" id="IPR001173">
    <property type="entry name" value="Glyco_trans_2-like"/>
</dbReference>
<comment type="caution">
    <text evidence="3">The sequence shown here is derived from an EMBL/GenBank/DDBJ whole genome shotgun (WGS) entry which is preliminary data.</text>
</comment>
<dbReference type="CDD" id="cd02525">
    <property type="entry name" value="Succinoglycan_BP_ExoA"/>
    <property type="match status" value="1"/>
</dbReference>
<protein>
    <submittedName>
        <fullName evidence="3">Succinoglycan biosynthesis protein ExoA</fullName>
    </submittedName>
</protein>
<dbReference type="Proteomes" id="UP000252884">
    <property type="component" value="Unassembled WGS sequence"/>
</dbReference>
<organism evidence="3 4">
    <name type="scientific">Pseudorhodoferax soli</name>
    <dbReference type="NCBI Taxonomy" id="545864"/>
    <lineage>
        <taxon>Bacteria</taxon>
        <taxon>Pseudomonadati</taxon>
        <taxon>Pseudomonadota</taxon>
        <taxon>Betaproteobacteria</taxon>
        <taxon>Burkholderiales</taxon>
        <taxon>Comamonadaceae</taxon>
    </lineage>
</organism>
<dbReference type="Gene3D" id="3.90.550.10">
    <property type="entry name" value="Spore Coat Polysaccharide Biosynthesis Protein SpsA, Chain A"/>
    <property type="match status" value="1"/>
</dbReference>
<dbReference type="InterPro" id="IPR050256">
    <property type="entry name" value="Glycosyltransferase_2"/>
</dbReference>
<evidence type="ECO:0000256" key="1">
    <source>
        <dbReference type="SAM" id="Phobius"/>
    </source>
</evidence>
<gene>
    <name evidence="3" type="ORF">DES41_101650</name>
</gene>
<evidence type="ECO:0000313" key="4">
    <source>
        <dbReference type="Proteomes" id="UP000252884"/>
    </source>
</evidence>
<keyword evidence="1" id="KW-1133">Transmembrane helix</keyword>
<keyword evidence="4" id="KW-1185">Reference proteome</keyword>
<keyword evidence="1" id="KW-0812">Transmembrane</keyword>
<dbReference type="PANTHER" id="PTHR48090:SF7">
    <property type="entry name" value="RFBJ PROTEIN"/>
    <property type="match status" value="1"/>
</dbReference>
<feature type="transmembrane region" description="Helical" evidence="1">
    <location>
        <begin position="300"/>
        <end position="323"/>
    </location>
</feature>
<dbReference type="OrthoDB" id="1757142at2"/>
<dbReference type="SUPFAM" id="SSF53448">
    <property type="entry name" value="Nucleotide-diphospho-sugar transferases"/>
    <property type="match status" value="1"/>
</dbReference>
<reference evidence="3 4" key="1">
    <citation type="submission" date="2018-07" db="EMBL/GenBank/DDBJ databases">
        <title>Genomic Encyclopedia of Type Strains, Phase IV (KMG-IV): sequencing the most valuable type-strain genomes for metagenomic binning, comparative biology and taxonomic classification.</title>
        <authorList>
            <person name="Goeker M."/>
        </authorList>
    </citation>
    <scope>NUCLEOTIDE SEQUENCE [LARGE SCALE GENOMIC DNA]</scope>
    <source>
        <strain evidence="3 4">DSM 21634</strain>
    </source>
</reference>
<feature type="transmembrane region" description="Helical" evidence="1">
    <location>
        <begin position="275"/>
        <end position="293"/>
    </location>
</feature>
<dbReference type="EMBL" id="QPJK01000001">
    <property type="protein sequence ID" value="RCW76046.1"/>
    <property type="molecule type" value="Genomic_DNA"/>
</dbReference>
<feature type="domain" description="Glycosyltransferase 2-like" evidence="2">
    <location>
        <begin position="11"/>
        <end position="178"/>
    </location>
</feature>
<accession>A0A368Y9N6</accession>
<feature type="transmembrane region" description="Helical" evidence="1">
    <location>
        <begin position="251"/>
        <end position="269"/>
    </location>
</feature>
<dbReference type="PANTHER" id="PTHR48090">
    <property type="entry name" value="UNDECAPRENYL-PHOSPHATE 4-DEOXY-4-FORMAMIDO-L-ARABINOSE TRANSFERASE-RELATED"/>
    <property type="match status" value="1"/>
</dbReference>
<dbReference type="AlphaFoldDB" id="A0A368Y9N6"/>
<name>A0A368Y9N6_9BURK</name>
<dbReference type="InterPro" id="IPR029044">
    <property type="entry name" value="Nucleotide-diphossugar_trans"/>
</dbReference>
<proteinExistence type="predicted"/>
<dbReference type="Pfam" id="PF00535">
    <property type="entry name" value="Glycos_transf_2"/>
    <property type="match status" value="1"/>
</dbReference>
<evidence type="ECO:0000313" key="3">
    <source>
        <dbReference type="EMBL" id="RCW76046.1"/>
    </source>
</evidence>
<dbReference type="RefSeq" id="WP_114465831.1">
    <property type="nucleotide sequence ID" value="NZ_QPJK01000001.1"/>
</dbReference>